<evidence type="ECO:0000256" key="1">
    <source>
        <dbReference type="SAM" id="MobiDB-lite"/>
    </source>
</evidence>
<protein>
    <submittedName>
        <fullName evidence="2">Uncharacterized protein</fullName>
    </submittedName>
</protein>
<keyword evidence="3" id="KW-1185">Reference proteome</keyword>
<dbReference type="EMBL" id="JAOPHQ010005123">
    <property type="protein sequence ID" value="KAK0136873.1"/>
    <property type="molecule type" value="Genomic_DNA"/>
</dbReference>
<gene>
    <name evidence="2" type="ORF">N1851_026956</name>
</gene>
<name>A0AA47MAU3_MERPO</name>
<dbReference type="AlphaFoldDB" id="A0AA47MAU3"/>
<evidence type="ECO:0000313" key="3">
    <source>
        <dbReference type="Proteomes" id="UP001174136"/>
    </source>
</evidence>
<feature type="compositionally biased region" description="Low complexity" evidence="1">
    <location>
        <begin position="262"/>
        <end position="289"/>
    </location>
</feature>
<comment type="caution">
    <text evidence="2">The sequence shown here is derived from an EMBL/GenBank/DDBJ whole genome shotgun (WGS) entry which is preliminary data.</text>
</comment>
<evidence type="ECO:0000313" key="2">
    <source>
        <dbReference type="EMBL" id="KAK0136873.1"/>
    </source>
</evidence>
<feature type="compositionally biased region" description="Polar residues" evidence="1">
    <location>
        <begin position="298"/>
        <end position="307"/>
    </location>
</feature>
<dbReference type="PANTHER" id="PTHR33332">
    <property type="entry name" value="REVERSE TRANSCRIPTASE DOMAIN-CONTAINING PROTEIN"/>
    <property type="match status" value="1"/>
</dbReference>
<dbReference type="Proteomes" id="UP001174136">
    <property type="component" value="Unassembled WGS sequence"/>
</dbReference>
<feature type="compositionally biased region" description="Low complexity" evidence="1">
    <location>
        <begin position="226"/>
        <end position="245"/>
    </location>
</feature>
<sequence>MLVGHTSVWHKISRTGLKLKIDGKDCPHMDLLLSEDAVVGPSPTARNLGVILDDQLRCTANITALLVQALVISRLDYCNSLLAGLPATAIKPLQRFQNAAARLVFNLLKFSHMTPLFRDLHWLPVAARVRFKTMVLTYKAVNGTAPTHLQALVRPHAGRSARRALQFSHQPPRSLPGELPLPEAGEPVPKPGEPPRDPGDSVPIPGDTVPGEPAEKDPPGEDVPEPGEGVPVELGMEPAPSGAGRTPPPPPPPPPRDDSSAARRTTVPSKTSTIPSKPSTIPSKTSTIPFKPSAIPSKPSTIPSNTSTIPYNPPTIAPTVPMITLSGWAKLNVSVDSSPVQILNFLHRRDSGSGGIHAHW</sequence>
<organism evidence="2 3">
    <name type="scientific">Merluccius polli</name>
    <name type="common">Benguela hake</name>
    <name type="synonym">Merluccius cadenati</name>
    <dbReference type="NCBI Taxonomy" id="89951"/>
    <lineage>
        <taxon>Eukaryota</taxon>
        <taxon>Metazoa</taxon>
        <taxon>Chordata</taxon>
        <taxon>Craniata</taxon>
        <taxon>Vertebrata</taxon>
        <taxon>Euteleostomi</taxon>
        <taxon>Actinopterygii</taxon>
        <taxon>Neopterygii</taxon>
        <taxon>Teleostei</taxon>
        <taxon>Neoteleostei</taxon>
        <taxon>Acanthomorphata</taxon>
        <taxon>Zeiogadaria</taxon>
        <taxon>Gadariae</taxon>
        <taxon>Gadiformes</taxon>
        <taxon>Gadoidei</taxon>
        <taxon>Merlucciidae</taxon>
        <taxon>Merluccius</taxon>
    </lineage>
</organism>
<reference evidence="2" key="1">
    <citation type="journal article" date="2023" name="Front. Mar. Sci.">
        <title>A new Merluccius polli reference genome to investigate the effects of global change in West African waters.</title>
        <authorList>
            <person name="Mateo J.L."/>
            <person name="Blanco-Fernandez C."/>
            <person name="Garcia-Vazquez E."/>
            <person name="Machado-Schiaffino G."/>
        </authorList>
    </citation>
    <scope>NUCLEOTIDE SEQUENCE</scope>
    <source>
        <strain evidence="2">C29</strain>
        <tissue evidence="2">Fin</tissue>
    </source>
</reference>
<accession>A0AA47MAU3</accession>
<proteinExistence type="predicted"/>
<feature type="region of interest" description="Disordered" evidence="1">
    <location>
        <begin position="156"/>
        <end position="307"/>
    </location>
</feature>
<feature type="compositionally biased region" description="Low complexity" evidence="1">
    <location>
        <begin position="175"/>
        <end position="187"/>
    </location>
</feature>